<accession>A0A645GJW4</accession>
<dbReference type="AlphaFoldDB" id="A0A645GJW4"/>
<proteinExistence type="predicted"/>
<gene>
    <name evidence="1" type="ORF">SDC9_174636</name>
</gene>
<dbReference type="EMBL" id="VSSQ01077013">
    <property type="protein sequence ID" value="MPN27208.1"/>
    <property type="molecule type" value="Genomic_DNA"/>
</dbReference>
<protein>
    <recommendedName>
        <fullName evidence="2">3-phosphoshikimate 1-carboxyvinyltransferase</fullName>
    </recommendedName>
</protein>
<reference evidence="1" key="1">
    <citation type="submission" date="2019-08" db="EMBL/GenBank/DDBJ databases">
        <authorList>
            <person name="Kucharzyk K."/>
            <person name="Murdoch R.W."/>
            <person name="Higgins S."/>
            <person name="Loffler F."/>
        </authorList>
    </citation>
    <scope>NUCLEOTIDE SEQUENCE</scope>
</reference>
<sequence length="41" mass="4548">MGLAVASLLCQDPVKVTDIEDFDDIWCEFLEDFISLGGKVD</sequence>
<evidence type="ECO:0000313" key="1">
    <source>
        <dbReference type="EMBL" id="MPN27208.1"/>
    </source>
</evidence>
<name>A0A645GJW4_9ZZZZ</name>
<comment type="caution">
    <text evidence="1">The sequence shown here is derived from an EMBL/GenBank/DDBJ whole genome shotgun (WGS) entry which is preliminary data.</text>
</comment>
<evidence type="ECO:0008006" key="2">
    <source>
        <dbReference type="Google" id="ProtNLM"/>
    </source>
</evidence>
<organism evidence="1">
    <name type="scientific">bioreactor metagenome</name>
    <dbReference type="NCBI Taxonomy" id="1076179"/>
    <lineage>
        <taxon>unclassified sequences</taxon>
        <taxon>metagenomes</taxon>
        <taxon>ecological metagenomes</taxon>
    </lineage>
</organism>